<sequence>MNNKKLSSRLLSKSLIITAYFLLCLIILFCIISIFTWPKLPNLNVMIDYKPPIPLRIYSADNVLIGEFGEERRKLLRFDEIPDQMKLAILAAEDNHFYQHKGINWQGIIRASFINLRNMSKTQGASTITMQVARNFYLSSEKTYSRKLYELLLTLKIEKELTKNQILELYMNQIYLGHHAYGFETASLTYLEKPLSKITTAEAALLAGIPKAPSIYNPIANITRAQIRKKYILDRMLSLGYISESEHQQAITQNIHIKQTGNKLTDYKNYSDHIAETVRQLLFKVYKEQLYSKGLNVYTTIRSFDQIAAYNAVRTAVIKYTLQSRYNGPEAQFAIKLPDENDIEIKQKSFKEKLFEIFDLYQDHKELVACVVIGINDEEITLINRNHEIAKINDKKAISLTKTLDHNKRIKVGSLIYVLHQENNIKKIINLPSVQAAFISISPKNGAILSLIGGSDFYKDNFNRAIQAWRQPGSSIKPFIYAASLEKGLTPNTKISDMPFELTAEQTGSKAWNPKNYGHRYEEVLTMRQGLYKSKNMVSIRILDYIGPNYAQEYLTKFGFDKNRHPAVLSLALGTGLVTPLQLTTAFSTFANGGHLISPYLIEKVTDSSGQIIMQHLPIEPDKSNQSIDPRTAYIMNDMLKGVATYGTASRTNKLLKRNDIAGKTGTTNDAIDAWFSGYNQQLVATAWMGFDLPKSLGLNETGGRLAMPMWIDYMNKILKNVSEDKNPVMPEGILIDKNNFYFKEFPPGKEITEILSKNPISLKKQRLIS</sequence>
<dbReference type="PATRIC" id="fig|1208918.3.peg.679"/>
<dbReference type="GO" id="GO:0030288">
    <property type="term" value="C:outer membrane-bounded periplasmic space"/>
    <property type="evidence" value="ECO:0007669"/>
    <property type="project" value="TreeGrafter"/>
</dbReference>
<comment type="pathway">
    <text evidence="19">Glycan biosynthesis.</text>
</comment>
<organism evidence="23 24">
    <name type="scientific">Candidatus Kinetoplastidibacterium crithidiae TCC036E</name>
    <dbReference type="NCBI Taxonomy" id="1208918"/>
    <lineage>
        <taxon>Bacteria</taxon>
        <taxon>Pseudomonadati</taxon>
        <taxon>Pseudomonadota</taxon>
        <taxon>Betaproteobacteria</taxon>
        <taxon>Candidatus Kinetoplastidibacterium</taxon>
    </lineage>
</organism>
<evidence type="ECO:0000256" key="10">
    <source>
        <dbReference type="ARBA" id="ARBA00022801"/>
    </source>
</evidence>
<feature type="transmembrane region" description="Helical" evidence="20">
    <location>
        <begin position="15"/>
        <end position="37"/>
    </location>
</feature>
<dbReference type="Pfam" id="PF00905">
    <property type="entry name" value="Transpeptidase"/>
    <property type="match status" value="1"/>
</dbReference>
<dbReference type="GO" id="GO:0071555">
    <property type="term" value="P:cell wall organization"/>
    <property type="evidence" value="ECO:0007669"/>
    <property type="project" value="UniProtKB-KW"/>
</dbReference>
<keyword evidence="6" id="KW-0645">Protease</keyword>
<protein>
    <recommendedName>
        <fullName evidence="17">peptidoglycan glycosyltransferase</fullName>
        <ecNumber evidence="17">2.4.99.28</ecNumber>
    </recommendedName>
</protein>
<dbReference type="eggNOG" id="COG5009">
    <property type="taxonomic scope" value="Bacteria"/>
</dbReference>
<evidence type="ECO:0000259" key="22">
    <source>
        <dbReference type="Pfam" id="PF00912"/>
    </source>
</evidence>
<evidence type="ECO:0000256" key="3">
    <source>
        <dbReference type="ARBA" id="ARBA00007090"/>
    </source>
</evidence>
<dbReference type="InterPro" id="IPR001264">
    <property type="entry name" value="Glyco_trans_51"/>
</dbReference>
<evidence type="ECO:0000256" key="14">
    <source>
        <dbReference type="ARBA" id="ARBA00023136"/>
    </source>
</evidence>
<dbReference type="Pfam" id="PF00912">
    <property type="entry name" value="Transgly"/>
    <property type="match status" value="1"/>
</dbReference>
<evidence type="ECO:0000256" key="7">
    <source>
        <dbReference type="ARBA" id="ARBA00022676"/>
    </source>
</evidence>
<evidence type="ECO:0000256" key="16">
    <source>
        <dbReference type="ARBA" id="ARBA00023316"/>
    </source>
</evidence>
<keyword evidence="12" id="KW-0573">Peptidoglycan synthesis</keyword>
<evidence type="ECO:0000259" key="21">
    <source>
        <dbReference type="Pfam" id="PF00905"/>
    </source>
</evidence>
<dbReference type="NCBIfam" id="TIGR02074">
    <property type="entry name" value="PBP_1a_fam"/>
    <property type="match status" value="1"/>
</dbReference>
<keyword evidence="11" id="KW-0133">Cell shape</keyword>
<feature type="domain" description="Penicillin-binding protein transpeptidase" evidence="21">
    <location>
        <begin position="438"/>
        <end position="680"/>
    </location>
</feature>
<keyword evidence="9 20" id="KW-0812">Transmembrane</keyword>
<dbReference type="InterPro" id="IPR050396">
    <property type="entry name" value="Glycosyltr_51/Transpeptidase"/>
</dbReference>
<evidence type="ECO:0000256" key="13">
    <source>
        <dbReference type="ARBA" id="ARBA00022989"/>
    </source>
</evidence>
<dbReference type="PANTHER" id="PTHR32282">
    <property type="entry name" value="BINDING PROTEIN TRANSPEPTIDASE, PUTATIVE-RELATED"/>
    <property type="match status" value="1"/>
</dbReference>
<evidence type="ECO:0000256" key="5">
    <source>
        <dbReference type="ARBA" id="ARBA00022645"/>
    </source>
</evidence>
<evidence type="ECO:0000256" key="1">
    <source>
        <dbReference type="ARBA" id="ARBA00004370"/>
    </source>
</evidence>
<keyword evidence="8 23" id="KW-0808">Transferase</keyword>
<evidence type="ECO:0000256" key="11">
    <source>
        <dbReference type="ARBA" id="ARBA00022960"/>
    </source>
</evidence>
<comment type="subcellular location">
    <subcellularLocation>
        <location evidence="1">Membrane</location>
    </subcellularLocation>
</comment>
<evidence type="ECO:0000313" key="24">
    <source>
        <dbReference type="Proteomes" id="UP000011686"/>
    </source>
</evidence>
<keyword evidence="5" id="KW-0121">Carboxypeptidase</keyword>
<comment type="catalytic activity">
    <reaction evidence="18">
        <text>[GlcNAc-(1-&gt;4)-Mur2Ac(oyl-L-Ala-gamma-D-Glu-L-Lys-D-Ala-D-Ala)](n)-di-trans,octa-cis-undecaprenyl diphosphate + beta-D-GlcNAc-(1-&gt;4)-Mur2Ac(oyl-L-Ala-gamma-D-Glu-L-Lys-D-Ala-D-Ala)-di-trans,octa-cis-undecaprenyl diphosphate = [GlcNAc-(1-&gt;4)-Mur2Ac(oyl-L-Ala-gamma-D-Glu-L-Lys-D-Ala-D-Ala)](n+1)-di-trans,octa-cis-undecaprenyl diphosphate + di-trans,octa-cis-undecaprenyl diphosphate + H(+)</text>
        <dbReference type="Rhea" id="RHEA:23708"/>
        <dbReference type="Rhea" id="RHEA-COMP:9602"/>
        <dbReference type="Rhea" id="RHEA-COMP:9603"/>
        <dbReference type="ChEBI" id="CHEBI:15378"/>
        <dbReference type="ChEBI" id="CHEBI:58405"/>
        <dbReference type="ChEBI" id="CHEBI:60033"/>
        <dbReference type="ChEBI" id="CHEBI:78435"/>
        <dbReference type="EC" id="2.4.99.28"/>
    </reaction>
</comment>
<proteinExistence type="inferred from homology"/>
<dbReference type="InterPro" id="IPR023346">
    <property type="entry name" value="Lysozyme-like_dom_sf"/>
</dbReference>
<keyword evidence="14 20" id="KW-0472">Membrane</keyword>
<dbReference type="PANTHER" id="PTHR32282:SF27">
    <property type="entry name" value="PENICILLIN-BINDING PROTEIN 1A"/>
    <property type="match status" value="1"/>
</dbReference>
<name>M1LXP5_9PROT</name>
<keyword evidence="15" id="KW-0511">Multifunctional enzyme</keyword>
<dbReference type="GO" id="GO:0008360">
    <property type="term" value="P:regulation of cell shape"/>
    <property type="evidence" value="ECO:0007669"/>
    <property type="project" value="UniProtKB-KW"/>
</dbReference>
<evidence type="ECO:0000256" key="19">
    <source>
        <dbReference type="ARBA" id="ARBA00060592"/>
    </source>
</evidence>
<dbReference type="AlphaFoldDB" id="M1LXP5"/>
<keyword evidence="13 20" id="KW-1133">Transmembrane helix</keyword>
<dbReference type="UniPathway" id="UPA00219"/>
<dbReference type="Gene3D" id="1.10.3810.10">
    <property type="entry name" value="Biosynthetic peptidoglycan transglycosylase-like"/>
    <property type="match status" value="1"/>
</dbReference>
<evidence type="ECO:0000256" key="15">
    <source>
        <dbReference type="ARBA" id="ARBA00023268"/>
    </source>
</evidence>
<dbReference type="Proteomes" id="UP000011686">
    <property type="component" value="Chromosome"/>
</dbReference>
<keyword evidence="24" id="KW-1185">Reference proteome</keyword>
<evidence type="ECO:0000256" key="20">
    <source>
        <dbReference type="SAM" id="Phobius"/>
    </source>
</evidence>
<evidence type="ECO:0000256" key="18">
    <source>
        <dbReference type="ARBA" id="ARBA00049902"/>
    </source>
</evidence>
<dbReference type="GO" id="GO:0004180">
    <property type="term" value="F:carboxypeptidase activity"/>
    <property type="evidence" value="ECO:0007669"/>
    <property type="project" value="UniProtKB-KW"/>
</dbReference>
<dbReference type="FunFam" id="1.10.3810.10:FF:000003">
    <property type="entry name" value="Penicillin-binding protein 1a"/>
    <property type="match status" value="1"/>
</dbReference>
<evidence type="ECO:0000256" key="17">
    <source>
        <dbReference type="ARBA" id="ARBA00044770"/>
    </source>
</evidence>
<dbReference type="InterPro" id="IPR001460">
    <property type="entry name" value="PCN-bd_Tpept"/>
</dbReference>
<evidence type="ECO:0000256" key="4">
    <source>
        <dbReference type="ARBA" id="ARBA00007739"/>
    </source>
</evidence>
<dbReference type="GO" id="GO:0008955">
    <property type="term" value="F:peptidoglycan glycosyltransferase activity"/>
    <property type="evidence" value="ECO:0007669"/>
    <property type="project" value="UniProtKB-EC"/>
</dbReference>
<keyword evidence="16" id="KW-0961">Cell wall biogenesis/degradation</keyword>
<dbReference type="GO" id="GO:0016020">
    <property type="term" value="C:membrane"/>
    <property type="evidence" value="ECO:0007669"/>
    <property type="project" value="UniProtKB-SubCell"/>
</dbReference>
<dbReference type="SUPFAM" id="SSF56601">
    <property type="entry name" value="beta-lactamase/transpeptidase-like"/>
    <property type="match status" value="1"/>
</dbReference>
<dbReference type="HOGENOM" id="CLU_006354_2_4_4"/>
<keyword evidence="7 23" id="KW-0328">Glycosyltransferase</keyword>
<dbReference type="RefSeq" id="WP_015389195.1">
    <property type="nucleotide sequence ID" value="NC_020283.1"/>
</dbReference>
<dbReference type="GO" id="GO:0008658">
    <property type="term" value="F:penicillin binding"/>
    <property type="evidence" value="ECO:0007669"/>
    <property type="project" value="InterPro"/>
</dbReference>
<dbReference type="GO" id="GO:0009252">
    <property type="term" value="P:peptidoglycan biosynthetic process"/>
    <property type="evidence" value="ECO:0007669"/>
    <property type="project" value="UniProtKB-UniPathway"/>
</dbReference>
<evidence type="ECO:0000313" key="23">
    <source>
        <dbReference type="EMBL" id="AGF47979.1"/>
    </source>
</evidence>
<dbReference type="SUPFAM" id="SSF53955">
    <property type="entry name" value="Lysozyme-like"/>
    <property type="match status" value="1"/>
</dbReference>
<dbReference type="STRING" id="1208918.CDEE_0149"/>
<dbReference type="EMBL" id="CP003804">
    <property type="protein sequence ID" value="AGF47979.1"/>
    <property type="molecule type" value="Genomic_DNA"/>
</dbReference>
<dbReference type="InterPro" id="IPR036950">
    <property type="entry name" value="PBP_transglycosylase"/>
</dbReference>
<dbReference type="GO" id="GO:0006508">
    <property type="term" value="P:proteolysis"/>
    <property type="evidence" value="ECO:0007669"/>
    <property type="project" value="UniProtKB-KW"/>
</dbReference>
<evidence type="ECO:0000256" key="8">
    <source>
        <dbReference type="ARBA" id="ARBA00022679"/>
    </source>
</evidence>
<comment type="similarity">
    <text evidence="3">In the C-terminal section; belongs to the transpeptidase family.</text>
</comment>
<evidence type="ECO:0000256" key="6">
    <source>
        <dbReference type="ARBA" id="ARBA00022670"/>
    </source>
</evidence>
<dbReference type="InterPro" id="IPR012338">
    <property type="entry name" value="Beta-lactam/transpept-like"/>
</dbReference>
<reference evidence="23 24" key="1">
    <citation type="journal article" date="2013" name="Genome Biol. Evol.">
        <title>Genome evolution and phylogenomic analysis of candidatus kinetoplastibacterium, the betaproteobacterial endosymbionts of strigomonas and angomonas.</title>
        <authorList>
            <person name="Alves J.M."/>
            <person name="Serrano M.G."/>
            <person name="Maia da Silva F."/>
            <person name="Voegtly L.J."/>
            <person name="Matveyev A.V."/>
            <person name="Teixeira M.M."/>
            <person name="Camargo E.P."/>
            <person name="Buck G.A."/>
        </authorList>
    </citation>
    <scope>NUCLEOTIDE SEQUENCE [LARGE SCALE GENOMIC DNA]</scope>
    <source>
        <strain evidence="23 24">TCC036E</strain>
    </source>
</reference>
<accession>M1LXP5</accession>
<dbReference type="EC" id="2.4.99.28" evidence="17"/>
<feature type="domain" description="Glycosyl transferase family 51" evidence="22">
    <location>
        <begin position="63"/>
        <end position="236"/>
    </location>
</feature>
<dbReference type="Gene3D" id="3.40.710.10">
    <property type="entry name" value="DD-peptidase/beta-lactamase superfamily"/>
    <property type="match status" value="2"/>
</dbReference>
<comment type="similarity">
    <text evidence="4">In the N-terminal section; belongs to the glycosyltransferase 51 family.</text>
</comment>
<gene>
    <name evidence="23" type="ORF">CDEE_0149</name>
</gene>
<evidence type="ECO:0000256" key="2">
    <source>
        <dbReference type="ARBA" id="ARBA00004752"/>
    </source>
</evidence>
<evidence type="ECO:0000256" key="9">
    <source>
        <dbReference type="ARBA" id="ARBA00022692"/>
    </source>
</evidence>
<comment type="pathway">
    <text evidence="2">Cell wall biogenesis; peptidoglycan biosynthesis.</text>
</comment>
<keyword evidence="10" id="KW-0378">Hydrolase</keyword>
<dbReference type="KEGG" id="kct:CDEE_0149"/>
<evidence type="ECO:0000256" key="12">
    <source>
        <dbReference type="ARBA" id="ARBA00022984"/>
    </source>
</evidence>